<dbReference type="Pfam" id="PF01593">
    <property type="entry name" value="Amino_oxidase"/>
    <property type="match status" value="1"/>
</dbReference>
<dbReference type="SUPFAM" id="SSF51905">
    <property type="entry name" value="FAD/NAD(P)-binding domain"/>
    <property type="match status" value="1"/>
</dbReference>
<dbReference type="PANTHER" id="PTHR42841">
    <property type="entry name" value="AMINE OXIDASE"/>
    <property type="match status" value="1"/>
</dbReference>
<gene>
    <name evidence="3" type="ORF">E1283_25975</name>
</gene>
<feature type="compositionally biased region" description="Pro residues" evidence="1">
    <location>
        <begin position="12"/>
        <end position="24"/>
    </location>
</feature>
<dbReference type="EMBL" id="SMKI01000338">
    <property type="protein sequence ID" value="TDC69443.1"/>
    <property type="molecule type" value="Genomic_DNA"/>
</dbReference>
<evidence type="ECO:0000256" key="1">
    <source>
        <dbReference type="SAM" id="MobiDB-lite"/>
    </source>
</evidence>
<evidence type="ECO:0000259" key="2">
    <source>
        <dbReference type="Pfam" id="PF01593"/>
    </source>
</evidence>
<dbReference type="PRINTS" id="PR00419">
    <property type="entry name" value="ADXRDTASE"/>
</dbReference>
<dbReference type="GO" id="GO:0016491">
    <property type="term" value="F:oxidoreductase activity"/>
    <property type="evidence" value="ECO:0007669"/>
    <property type="project" value="InterPro"/>
</dbReference>
<organism evidence="3 4">
    <name type="scientific">Streptomyces hainanensis</name>
    <dbReference type="NCBI Taxonomy" id="402648"/>
    <lineage>
        <taxon>Bacteria</taxon>
        <taxon>Bacillati</taxon>
        <taxon>Actinomycetota</taxon>
        <taxon>Actinomycetes</taxon>
        <taxon>Kitasatosporales</taxon>
        <taxon>Streptomycetaceae</taxon>
        <taxon>Streptomyces</taxon>
    </lineage>
</organism>
<dbReference type="AlphaFoldDB" id="A0A4R4T4L9"/>
<reference evidence="3 4" key="1">
    <citation type="submission" date="2019-03" db="EMBL/GenBank/DDBJ databases">
        <title>Draft genome sequences of novel Actinobacteria.</title>
        <authorList>
            <person name="Sahin N."/>
            <person name="Ay H."/>
            <person name="Saygin H."/>
        </authorList>
    </citation>
    <scope>NUCLEOTIDE SEQUENCE [LARGE SCALE GENOMIC DNA]</scope>
    <source>
        <strain evidence="3 4">DSM 41900</strain>
    </source>
</reference>
<dbReference type="InterPro" id="IPR002937">
    <property type="entry name" value="Amino_oxidase"/>
</dbReference>
<sequence length="576" mass="59437">MLGPDRAIRFGPPTPPQHSLPAPRPGRQTRGKPGADPSGPPGRAPVAPSRAPRGGRHATFVPPCPGPCALTRYARRERVASGSGIARAPSGHQHRRTHTQGSQGIDTAAGQPRRQRRHGGVVRADRPPRGRRIPPLTRTDPSPGGHVLQRRPHRDPSDVVIIGAGPAGLAAAYHLSTAGLTVTVLEAADHVGGRMATEELDGFRLDRAAHLALPGYPARAQLPGPLPTRRLTGGIVLRGTTHQHRVGEAADHPAAGSGGRSLTSAFDQIWLRANLARLGRLPDARLRARPELTAAAALGSRGIPARIAEGALRPLLAALLHDPELATSSRLGDQALRAFARRGLGLPVGGASALPELLAGALPDGSVVTGVRAVSVSTTAVETRAHGTFRCRAVVLATGATEAARLLPGLRVPAFRPVTVLHHAAPAASPAGPALIVDAAARGPVSHTVDASAVDPSRAPAGRTLITSVVLGPPAAESPELLDKAARAQLGELHGVPADDWRLLTVRHDPRAVPVFEPPYPGARSARLLDGLYVCGDHRDLPGPTGDLASAARAAAALLTDIGMAPAPPTVAAEAV</sequence>
<protein>
    <submittedName>
        <fullName evidence="3">FAD-dependent oxidoreductase</fullName>
    </submittedName>
</protein>
<feature type="region of interest" description="Disordered" evidence="1">
    <location>
        <begin position="79"/>
        <end position="155"/>
    </location>
</feature>
<keyword evidence="4" id="KW-1185">Reference proteome</keyword>
<dbReference type="OrthoDB" id="9767561at2"/>
<evidence type="ECO:0000313" key="3">
    <source>
        <dbReference type="EMBL" id="TDC69443.1"/>
    </source>
</evidence>
<name>A0A4R4T4L9_9ACTN</name>
<dbReference type="InterPro" id="IPR036188">
    <property type="entry name" value="FAD/NAD-bd_sf"/>
</dbReference>
<evidence type="ECO:0000313" key="4">
    <source>
        <dbReference type="Proteomes" id="UP000295345"/>
    </source>
</evidence>
<comment type="caution">
    <text evidence="3">The sequence shown here is derived from an EMBL/GenBank/DDBJ whole genome shotgun (WGS) entry which is preliminary data.</text>
</comment>
<feature type="domain" description="Amine oxidase" evidence="2">
    <location>
        <begin position="167"/>
        <end position="557"/>
    </location>
</feature>
<feature type="region of interest" description="Disordered" evidence="1">
    <location>
        <begin position="1"/>
        <end position="66"/>
    </location>
</feature>
<dbReference type="Gene3D" id="3.50.50.60">
    <property type="entry name" value="FAD/NAD(P)-binding domain"/>
    <property type="match status" value="1"/>
</dbReference>
<proteinExistence type="predicted"/>
<dbReference type="Proteomes" id="UP000295345">
    <property type="component" value="Unassembled WGS sequence"/>
</dbReference>
<accession>A0A4R4T4L9</accession>